<comment type="subcellular location">
    <subcellularLocation>
        <location evidence="1">Membrane</location>
        <topology evidence="1">Multi-pass membrane protein</topology>
    </subcellularLocation>
</comment>
<keyword evidence="5" id="KW-0472">Membrane</keyword>
<feature type="compositionally biased region" description="Polar residues" evidence="6">
    <location>
        <begin position="285"/>
        <end position="294"/>
    </location>
</feature>
<dbReference type="SUPFAM" id="SSF53474">
    <property type="entry name" value="alpha/beta-Hydrolases"/>
    <property type="match status" value="1"/>
</dbReference>
<accession>A0AAD7MS99</accession>
<dbReference type="Proteomes" id="UP001215598">
    <property type="component" value="Unassembled WGS sequence"/>
</dbReference>
<evidence type="ECO:0000256" key="5">
    <source>
        <dbReference type="ARBA" id="ARBA00023136"/>
    </source>
</evidence>
<gene>
    <name evidence="8" type="ORF">B0H16DRAFT_1733798</name>
    <name evidence="7" type="ORF">B0H16DRAFT_1740034</name>
</gene>
<protein>
    <recommendedName>
        <fullName evidence="10">DUF726-domain-containing protein</fullName>
    </recommendedName>
</protein>
<dbReference type="AlphaFoldDB" id="A0AAD7MS99"/>
<dbReference type="Pfam" id="PF05277">
    <property type="entry name" value="DUF726"/>
    <property type="match status" value="1"/>
</dbReference>
<dbReference type="PANTHER" id="PTHR17920:SF3">
    <property type="entry name" value="TRANSMEMBRANE AND COILED-COIL DOMAIN-CONTAINING PROTEIN 4"/>
    <property type="match status" value="1"/>
</dbReference>
<proteinExistence type="inferred from homology"/>
<comment type="similarity">
    <text evidence="2">Belongs to the TMCO4 family.</text>
</comment>
<evidence type="ECO:0000256" key="4">
    <source>
        <dbReference type="ARBA" id="ARBA00022989"/>
    </source>
</evidence>
<dbReference type="EMBL" id="JARKIB010000159">
    <property type="protein sequence ID" value="KAJ7730457.1"/>
    <property type="molecule type" value="Genomic_DNA"/>
</dbReference>
<keyword evidence="9" id="KW-1185">Reference proteome</keyword>
<evidence type="ECO:0000256" key="6">
    <source>
        <dbReference type="SAM" id="MobiDB-lite"/>
    </source>
</evidence>
<dbReference type="InterPro" id="IPR007941">
    <property type="entry name" value="DUF726"/>
</dbReference>
<evidence type="ECO:0000256" key="1">
    <source>
        <dbReference type="ARBA" id="ARBA00004141"/>
    </source>
</evidence>
<sequence length="306" mass="33824">MSALMSALQWPIILTKLGYLIDNPWNNTLDRAKAAGSVLMQRHVGVRPITLIGFSLGARVIIYALIELAKHKAYGIVQDVLILGTTVSVSTRMWCVSGHYVNAFARKDWVLNSPLRATNGGIVGHMGYRTFIPLILDPLGFPLFSDYFDHSVEPDFEGDRMVEREEDKNKKKGWFSSKKELTRRSPSPDLPLRAVCRSTAVHRSPTTNPSDAASKIPVHARFDLNAIEDVLGRAELNPDELKSPIGESVRGARYPTTHEPLRVRTTATNSPSSGDDRPAPLTPRAHTTTDSDALTSLAHGRECRYG</sequence>
<keyword evidence="3" id="KW-0812">Transmembrane</keyword>
<dbReference type="PANTHER" id="PTHR17920">
    <property type="entry name" value="TRANSMEMBRANE AND COILED-COIL DOMAIN-CONTAINING PROTEIN 4 TMCO4"/>
    <property type="match status" value="1"/>
</dbReference>
<feature type="compositionally biased region" description="Basic and acidic residues" evidence="6">
    <location>
        <begin position="159"/>
        <end position="169"/>
    </location>
</feature>
<comment type="caution">
    <text evidence="8">The sequence shown here is derived from an EMBL/GenBank/DDBJ whole genome shotgun (WGS) entry which is preliminary data.</text>
</comment>
<dbReference type="InterPro" id="IPR029058">
    <property type="entry name" value="AB_hydrolase_fold"/>
</dbReference>
<evidence type="ECO:0000256" key="3">
    <source>
        <dbReference type="ARBA" id="ARBA00022692"/>
    </source>
</evidence>
<evidence type="ECO:0000313" key="9">
    <source>
        <dbReference type="Proteomes" id="UP001215598"/>
    </source>
</evidence>
<reference evidence="8" key="1">
    <citation type="submission" date="2023-03" db="EMBL/GenBank/DDBJ databases">
        <title>Massive genome expansion in bonnet fungi (Mycena s.s.) driven by repeated elements and novel gene families across ecological guilds.</title>
        <authorList>
            <consortium name="Lawrence Berkeley National Laboratory"/>
            <person name="Harder C.B."/>
            <person name="Miyauchi S."/>
            <person name="Viragh M."/>
            <person name="Kuo A."/>
            <person name="Thoen E."/>
            <person name="Andreopoulos B."/>
            <person name="Lu D."/>
            <person name="Skrede I."/>
            <person name="Drula E."/>
            <person name="Henrissat B."/>
            <person name="Morin E."/>
            <person name="Kohler A."/>
            <person name="Barry K."/>
            <person name="LaButti K."/>
            <person name="Morin E."/>
            <person name="Salamov A."/>
            <person name="Lipzen A."/>
            <person name="Mereny Z."/>
            <person name="Hegedus B."/>
            <person name="Baldrian P."/>
            <person name="Stursova M."/>
            <person name="Weitz H."/>
            <person name="Taylor A."/>
            <person name="Grigoriev I.V."/>
            <person name="Nagy L.G."/>
            <person name="Martin F."/>
            <person name="Kauserud H."/>
        </authorList>
    </citation>
    <scope>NUCLEOTIDE SEQUENCE</scope>
    <source>
        <strain evidence="8">CBHHK182m</strain>
    </source>
</reference>
<evidence type="ECO:0008006" key="10">
    <source>
        <dbReference type="Google" id="ProtNLM"/>
    </source>
</evidence>
<keyword evidence="4" id="KW-1133">Transmembrane helix</keyword>
<organism evidence="8 9">
    <name type="scientific">Mycena metata</name>
    <dbReference type="NCBI Taxonomy" id="1033252"/>
    <lineage>
        <taxon>Eukaryota</taxon>
        <taxon>Fungi</taxon>
        <taxon>Dikarya</taxon>
        <taxon>Basidiomycota</taxon>
        <taxon>Agaricomycotina</taxon>
        <taxon>Agaricomycetes</taxon>
        <taxon>Agaricomycetidae</taxon>
        <taxon>Agaricales</taxon>
        <taxon>Marasmiineae</taxon>
        <taxon>Mycenaceae</taxon>
        <taxon>Mycena</taxon>
    </lineage>
</organism>
<dbReference type="EMBL" id="JARKIB010000264">
    <property type="protein sequence ID" value="KAJ7718560.1"/>
    <property type="molecule type" value="Genomic_DNA"/>
</dbReference>
<dbReference type="GO" id="GO:0016020">
    <property type="term" value="C:membrane"/>
    <property type="evidence" value="ECO:0007669"/>
    <property type="project" value="UniProtKB-SubCell"/>
</dbReference>
<feature type="region of interest" description="Disordered" evidence="6">
    <location>
        <begin position="159"/>
        <end position="192"/>
    </location>
</feature>
<evidence type="ECO:0000313" key="7">
    <source>
        <dbReference type="EMBL" id="KAJ7718560.1"/>
    </source>
</evidence>
<evidence type="ECO:0000313" key="8">
    <source>
        <dbReference type="EMBL" id="KAJ7730457.1"/>
    </source>
</evidence>
<evidence type="ECO:0000256" key="2">
    <source>
        <dbReference type="ARBA" id="ARBA00009824"/>
    </source>
</evidence>
<feature type="region of interest" description="Disordered" evidence="6">
    <location>
        <begin position="239"/>
        <end position="306"/>
    </location>
</feature>
<name>A0AAD7MS99_9AGAR</name>